<organism evidence="2 3">
    <name type="scientific">Motilimonas cestriensis</name>
    <dbReference type="NCBI Taxonomy" id="2742685"/>
    <lineage>
        <taxon>Bacteria</taxon>
        <taxon>Pseudomonadati</taxon>
        <taxon>Pseudomonadota</taxon>
        <taxon>Gammaproteobacteria</taxon>
        <taxon>Alteromonadales</taxon>
        <taxon>Alteromonadales genera incertae sedis</taxon>
        <taxon>Motilimonas</taxon>
    </lineage>
</organism>
<reference evidence="2 3" key="1">
    <citation type="journal article" date="2022" name="Environ. Microbiol. Rep.">
        <title>Eco-phylogenetic analyses reveal divergent evolution of vitamin B12 metabolism in the marine bacterial family 'Psychromonadaceae'.</title>
        <authorList>
            <person name="Jin X."/>
            <person name="Yang Y."/>
            <person name="Cao H."/>
            <person name="Gao B."/>
            <person name="Zhao Z."/>
        </authorList>
    </citation>
    <scope>NUCLEOTIDE SEQUENCE [LARGE SCALE GENOMIC DNA]</scope>
    <source>
        <strain evidence="2 3">MKS20</strain>
    </source>
</reference>
<dbReference type="Gene3D" id="2.180.10.10">
    <property type="entry name" value="RHS repeat-associated core"/>
    <property type="match status" value="2"/>
</dbReference>
<feature type="coiled-coil region" evidence="1">
    <location>
        <begin position="2077"/>
        <end position="2114"/>
    </location>
</feature>
<comment type="caution">
    <text evidence="2">The sequence shown here is derived from an EMBL/GenBank/DDBJ whole genome shotgun (WGS) entry which is preliminary data.</text>
</comment>
<feature type="coiled-coil region" evidence="1">
    <location>
        <begin position="916"/>
        <end position="943"/>
    </location>
</feature>
<evidence type="ECO:0000313" key="2">
    <source>
        <dbReference type="EMBL" id="MCE2597316.1"/>
    </source>
</evidence>
<feature type="coiled-coil region" evidence="1">
    <location>
        <begin position="50"/>
        <end position="87"/>
    </location>
</feature>
<dbReference type="InterPro" id="IPR031325">
    <property type="entry name" value="RHS_repeat"/>
</dbReference>
<feature type="coiled-coil region" evidence="1">
    <location>
        <begin position="3489"/>
        <end position="3572"/>
    </location>
</feature>
<evidence type="ECO:0000256" key="1">
    <source>
        <dbReference type="SAM" id="Coils"/>
    </source>
</evidence>
<feature type="coiled-coil region" evidence="1">
    <location>
        <begin position="2903"/>
        <end position="2939"/>
    </location>
</feature>
<protein>
    <recommendedName>
        <fullName evidence="4">Chromosome segregation ATPase</fullName>
    </recommendedName>
</protein>
<evidence type="ECO:0008006" key="4">
    <source>
        <dbReference type="Google" id="ProtNLM"/>
    </source>
</evidence>
<dbReference type="PANTHER" id="PTHR32305:SF15">
    <property type="entry name" value="PROTEIN RHSA-RELATED"/>
    <property type="match status" value="1"/>
</dbReference>
<keyword evidence="1" id="KW-0175">Coiled coil</keyword>
<dbReference type="EMBL" id="JAIMJA010000041">
    <property type="protein sequence ID" value="MCE2597316.1"/>
    <property type="molecule type" value="Genomic_DNA"/>
</dbReference>
<feature type="coiled-coil region" evidence="1">
    <location>
        <begin position="1718"/>
        <end position="1843"/>
    </location>
</feature>
<feature type="coiled-coil region" evidence="1">
    <location>
        <begin position="1412"/>
        <end position="1446"/>
    </location>
</feature>
<gene>
    <name evidence="2" type="ORF">K6Y31_21315</name>
</gene>
<dbReference type="InterPro" id="IPR006530">
    <property type="entry name" value="YD"/>
</dbReference>
<proteinExistence type="predicted"/>
<dbReference type="NCBIfam" id="TIGR01643">
    <property type="entry name" value="YD_repeat_2x"/>
    <property type="match status" value="1"/>
</dbReference>
<name>A0ABS8WE37_9GAMM</name>
<feature type="coiled-coil region" evidence="1">
    <location>
        <begin position="1035"/>
        <end position="1104"/>
    </location>
</feature>
<feature type="coiled-coil region" evidence="1">
    <location>
        <begin position="2283"/>
        <end position="2317"/>
    </location>
</feature>
<dbReference type="Proteomes" id="UP001201273">
    <property type="component" value="Unassembled WGS sequence"/>
</dbReference>
<feature type="coiled-coil region" evidence="1">
    <location>
        <begin position="589"/>
        <end position="644"/>
    </location>
</feature>
<feature type="coiled-coil region" evidence="1">
    <location>
        <begin position="1872"/>
        <end position="1899"/>
    </location>
</feature>
<dbReference type="InterPro" id="IPR050708">
    <property type="entry name" value="T6SS_VgrG/RHS"/>
</dbReference>
<feature type="coiled-coil region" evidence="1">
    <location>
        <begin position="862"/>
        <end position="889"/>
    </location>
</feature>
<evidence type="ECO:0000313" key="3">
    <source>
        <dbReference type="Proteomes" id="UP001201273"/>
    </source>
</evidence>
<feature type="coiled-coil region" evidence="1">
    <location>
        <begin position="1641"/>
        <end position="1689"/>
    </location>
</feature>
<feature type="coiled-coil region" evidence="1">
    <location>
        <begin position="2157"/>
        <end position="2212"/>
    </location>
</feature>
<accession>A0ABS8WE37</accession>
<dbReference type="SUPFAM" id="SSF57997">
    <property type="entry name" value="Tropomyosin"/>
    <property type="match status" value="1"/>
</dbReference>
<dbReference type="RefSeq" id="WP_233055059.1">
    <property type="nucleotide sequence ID" value="NZ_JAIMJA010000041.1"/>
</dbReference>
<feature type="coiled-coil region" evidence="1">
    <location>
        <begin position="394"/>
        <end position="456"/>
    </location>
</feature>
<keyword evidence="3" id="KW-1185">Reference proteome</keyword>
<dbReference type="PANTHER" id="PTHR32305">
    <property type="match status" value="1"/>
</dbReference>
<feature type="non-terminal residue" evidence="2">
    <location>
        <position position="4421"/>
    </location>
</feature>
<dbReference type="Pfam" id="PF05593">
    <property type="entry name" value="RHS_repeat"/>
    <property type="match status" value="1"/>
</dbReference>
<feature type="non-terminal residue" evidence="2">
    <location>
        <position position="1"/>
    </location>
</feature>
<sequence>VEYQYNRLSQTVRKREYIDNQAVSKALQEVQAGQTEQSLYESFVELAAALQGMGEANLELNEQLSELNEQQKRVDDLLVALNELSQGIAQSETESVRLDKELGTSTAKLVNLQGQVQDEVVRYNRLKSTVEGLSAKVREYEIKLGLIPVPALMTTSLFAARSMEAHNTSMIMPLESAAMSAAEATQTETDTRISDSVVEAVLFDLDETRSQLETLYQDIASQKTDIFAQASIVAQSNQRLEAARALKDSRATTLGSARVALEQGKDRANTSEAEQTRLQQIYNNAIMVQSVVDSKVQQALLAEVNAASVLVEAEQMWQLSLTDKATATSALAQLNLSLEMAQQAYEKAGLAIADAQSQINLEEPLLAEAITRQKAAAELIVSLKAQQEITTEMLASADQELAQARVIFEAAQKEHETHQQLLTLASEAKVTSDVLLQQAESNLTQSSQALEIATTEQTLALQQFNAAAAELAPYLEEQSQLIVIRDKAQVKFDEAFKAVVVAEQDHDAAKAAKALAAENAVVALKAYEKAEVALAEGIREGLSAEDIRYLTLARNTTINTRNTTAHALENAQAIEQQLLEKAVQLQAPREDAKATLAQEQAVLDAAIARAANTQQDRDNAYTRLNQANTELDTAILTRQSAEKRYDDALAKTEQNGEAQIAAEQALVAAEAALQVANDTLTTEYTAQQQALASQYQIAEQLAAANAEQKQASTAKTDVEKSLALASNTLAKSQEVLAESVADVSRLSAQRVDAQDRLTEVMIASQSAGALLSQARFEGADTKANRAAAEQALADSEIALAFAEKAFNRAQVDTANAHADVIVATAAYDMVDAAYQQALQAETLAAQNLGTENTELTGLNVALATTTEDLDNYTQQLAEQESLLADVVSEYGGLSGYQAWKARQQASYEAQFGDPAVELKLTEIDLLKSQLDDLSQDIQIQQQAVTTQNALLQQEIDKHQVAKSARESAATAVIKRLQHLQAAQTELDARQQLLDKLNTDWSQARDALTQAEYLQREMAADYQQKTQARISAQQDYAGLQSDAVNLSKQLEALAAAIERAQLQLAQTQSGLTRAEAAVTNNAFAISEAEARLAAATDEVTRLTQLRDGALAANIVATQALTDAETALLQANHAFAQSEANDSASAEQLLAAQARFSNATAALTSAKTLAQQAIATQSAAQQELDQAEAALAPHLAEITREEALRDEAQLSFGDADTAYKTAVVLFTDASDYAVQVEKRVSDTLVALNDAQQALDTAIVEGKPEAEVHTLSLHRDVMQERHNQATSELDAALHERDILEQEMLRLSLPRAAAEEALNVAQQRVDDAILASAPTQQAYDFASAALAQANNELFAAQASLAAAIAEEASAITALTDAESAREGAASALIQAAEHQLQAVSAHDQQALLAEQSAQSLAASQQQLDAEKSTLKTAQDELAAVNNETLALNEQVTTLQAASQSQALALASLQGEQTAAIEHQVVLGLAITAAEQTIITRQQAEADSYGLSQQADSQFAQATQTLEMVISERTSLADATSQAQNAVNQADAQYQGGLVVKAQAITDEARASEGEQQARQTLTTLNGLLEASNIILTTQVEALAQKETALELAAAPYGGLTSYQNWKANQAAGNATPVGDPDIEIILAKIGVAEQRLAELSTDIETQQAELSNQQVFLQQKQQEFNSARALREQKADRLAAVNGQLSQADQLLRAREQTLAEMDGAYQLAKQQADAANAALNAAQQRSEEADEARAQALADISARRIEKDQAGQALAQLIAALQTAQTQLAQEKEDVANAAISSESQQALLNETSTKLAQYHSQIEQLLQQQTEAKNALEQADRELATAQSSHALTSEEAEQLAGELNAANEAKQATDTAKEQANIQLATALQQLEAATSDLSLAEQVFTAAETALAPYLAEQAPLQQAQTGTKAAYETAVAAVVEANTRYQAAVIATEHASQQTEDAEVALTLAQTALDEAIANGEAAKWYALTVARDAAINTRNTTANQLKEQTAERNRLQEMAQELLTPEAETLAAWQAAEASLNAVLVKAESAQLTFNAAKAELALAEGAHSVAMTQHSSTLDEASQLNSEAQQAAVAAESAQQAYQLASTNLAETEATLATVTSSQGQAFELLTNVNTQLAEAQAQQGQAELDEAQYQQGLQNAQRALIEASTRADQLTNQIAQLTLNKQAAETGRNNATTAFTQAQQALEALRTEQAYAAADLIQAQQQLSLASDTLATAAGNQKLAQQATGTAIAQHGEALSAQLTAADELAQAQEVEIRSEALLAQARSSVNSLQTRLTNASEQMAELVAELAQKEAELAQVLVPYGGMVGYEAWKKIQSGGSNAQFGDPNIEKVLAEISVIKNVLIELEGNIAEQGLTLTEQQTFLAQKSREYESAAHVQSVAQQAYDAAEAALSLANETLQNSEQTQVEQLVASQQSVEAKVAAEAALNEANSLQQQAQQVLSVAVTLASQLTTEKEQAEVHLAQVNSQLVGAETRYQQLFDEVMAAEATLNQSEAVLAEARIALANAEASLAQFKGEQEAADLALARATSAATEADAALDLAVQQFEQASAGVYLAETEHNLALAEQTTANQALVDANALLALAQTAQADATVALQSSEQALAPYQAEINKQTELRDSAQANYDLAAAEYDAADAPYQQAIVDVETAAQAAADASKALEDVEIALADAVAAGDHGAIYALTVARNNAVTAKQQAQNELNDAVDLRDTLQQDIIRLGPPKTAAAEVLAIAQARVNDALANAAPIQEQLANNLQALTTANEQLTQATQAKKVADSVLTAINEQVTLTAFALTQAQQRLTASQQTELQAEVTASQKQVEQTAAAERVASLLAHIDAAETAKQTAVANIEQLTAQLAAVQSSLEAVTNPVQARSMLMAAVASDPVATAEQALADARAALTAAAEERDAQQVNVANQRVEQENAQTAANEVTTQLNTVKQTGSEAASQLEKTEASKADAQQALTIAETDYQQKVAAVTQAEQALANARVDQLLAENAFNSSSMTLSNASDETSAAQIARDQAASTVDSLNQRLSASIDAHKVVDASLAPKEVRLDELLIPYQDFSGYLSSKGEEIVAHAQKQHGEADNTIVEKEALVSALVSKTEQLEKDIAEQKGIIGEQERLWGTNKSAHEVEFNKLNDLMGEKTSLDSELVSLTKSTATDGTLTVARDIAKDAQSAAILEHQNKAGKAGLAQQAVEDAEINYKNSPQHAVKVAREADIKNLNEKITAVNNNLNDLPRQQAAIASFLRTLSLSDTSQNERGMSGLVWSDEHKETLMMKVDLAFISRMDPSSGELSHFKTQLEAFSRESYNVEEKHKSDWLETKDWDGLPGNQQGMTEQQKNELRAAQQARIARLYASWEDAKSTREHIDRLVTHINFHGTLPSEFSAENLKSRMYSRNGYYLNLEQQLSARVTSLNNLLEGKDGRWDEYHSTVAARDAASYQHQLIPQLRELANRAYSELTDYTYIETRRAELLQEKQGYLNEIQSAQQAIKNADDKLKIAEQAVKDAKEHLGIANKAMQDAFDTLISANKNMDDAKDALSSAQARLNEVESNLIPNIIIEIGKAEIDEANALEPITKARELITTAEGILTTAKSELDDSNGKLDEARHDLAVAYELREEVSVQLKLARSYFFEAKDKVGDAQKAVGNAAEKLSQDLRINTVSYDTDYKYDARGQLKRTLSAAVTYNEHSEVGDVITRYGRMETVNQYDSLGNVIAITTAAGTQVENTQTFNYTVSGQQTDSTGLAGSQVVYDEHNQPVVNYNSEGERRDRVYDKEGQLRYEVDELGYVTEHRYNGFGEKVTQLRYGNVLNVTRHHNTALKLSEIEAFTVHGGEVRTLTFDYNKQGLKTDTIQSSVRPSKAERVTDILAYNAFGEVVNTRRTYDTGVNWSSLSEQESIALASHIYDASGNLLASRDGENYITVYSYNKFGELAKKSEYKERYTGSWDLASINSWRASNDAQEDSYQYDNRGNRNQVTRHNVKYAMHTDTGVTTVINDLVSTMYYDLANRNYYTVTEAGAADPSTHGTNANAVINEYDALGRLVSSWGKERDYLVANAILATPSERKIVQPDRLSGRQRTDYSYDAHGNQISIRSEGRVTYQYYDAEGRLTGRRDAEGNYVAIETDAMNRITSERQLVSVGGELSYRYERVTEYKYDATGRQTETWVYGDKGIRKEEAVYNAFGEIERKLSNDTLQEQFEYNGFGQVTAADKKGVSYLYDYDSLGNVTRETIGNARTLVRDYDNLGRLKTEQGIAFEINATAAEVWVPLTSMEYDRWGNMKYQTVNGVTTHYGYDGNNNVIEQRGPSVVYYRENGEAARGEVQTNFYYDASGNHIGTKLKNGALHRSFYDASGQKLRDLSGSGAEKHYYHNARGDLIATISADGKGEQFYYNNNGQLESRARV</sequence>
<feature type="coiled-coil region" evidence="1">
    <location>
        <begin position="2407"/>
        <end position="2539"/>
    </location>
</feature>
<feature type="coiled-coil region" evidence="1">
    <location>
        <begin position="1272"/>
        <end position="1362"/>
    </location>
</feature>